<dbReference type="InterPro" id="IPR017824">
    <property type="entry name" value="Aminodeoxychorismate_lyase_IV"/>
</dbReference>
<keyword evidence="6 11" id="KW-0456">Lyase</keyword>
<proteinExistence type="inferred from homology"/>
<dbReference type="Pfam" id="PF01063">
    <property type="entry name" value="Aminotran_4"/>
    <property type="match status" value="1"/>
</dbReference>
<dbReference type="AlphaFoldDB" id="A0A1P8EF00"/>
<reference evidence="11 12" key="1">
    <citation type="submission" date="2016-08" db="EMBL/GenBank/DDBJ databases">
        <title>Complete genome sequence of Acinetobacter baylyi strain GFJ2.</title>
        <authorList>
            <person name="Tabata M."/>
            <person name="Kuboki S."/>
            <person name="Gibu N."/>
            <person name="Kinouchi Y."/>
            <person name="Vangnai A."/>
            <person name="Kasai D."/>
            <person name="Fukuda M."/>
        </authorList>
    </citation>
    <scope>NUCLEOTIDE SEQUENCE [LARGE SCALE GENOMIC DNA]</scope>
    <source>
        <strain evidence="11 12">GFJ2</strain>
    </source>
</reference>
<dbReference type="Gene3D" id="3.20.10.10">
    <property type="entry name" value="D-amino Acid Aminotransferase, subunit A, domain 2"/>
    <property type="match status" value="1"/>
</dbReference>
<dbReference type="Gene3D" id="3.30.470.10">
    <property type="match status" value="1"/>
</dbReference>
<dbReference type="InterPro" id="IPR043132">
    <property type="entry name" value="BCAT-like_C"/>
</dbReference>
<organism evidence="11 12">
    <name type="scientific">Acinetobacter soli</name>
    <dbReference type="NCBI Taxonomy" id="487316"/>
    <lineage>
        <taxon>Bacteria</taxon>
        <taxon>Pseudomonadati</taxon>
        <taxon>Pseudomonadota</taxon>
        <taxon>Gammaproteobacteria</taxon>
        <taxon>Moraxellales</taxon>
        <taxon>Moraxellaceae</taxon>
        <taxon>Acinetobacter</taxon>
    </lineage>
</organism>
<dbReference type="GO" id="GO:0005829">
    <property type="term" value="C:cytosol"/>
    <property type="evidence" value="ECO:0007669"/>
    <property type="project" value="TreeGrafter"/>
</dbReference>
<evidence type="ECO:0000313" key="12">
    <source>
        <dbReference type="Proteomes" id="UP000185674"/>
    </source>
</evidence>
<dbReference type="STRING" id="487316.BEN76_01570"/>
<evidence type="ECO:0000256" key="2">
    <source>
        <dbReference type="ARBA" id="ARBA00009320"/>
    </source>
</evidence>
<dbReference type="GO" id="GO:0008696">
    <property type="term" value="F:4-amino-4-deoxychorismate lyase activity"/>
    <property type="evidence" value="ECO:0007669"/>
    <property type="project" value="UniProtKB-UniRule"/>
</dbReference>
<evidence type="ECO:0000256" key="10">
    <source>
        <dbReference type="NCBIfam" id="TIGR03461"/>
    </source>
</evidence>
<evidence type="ECO:0000256" key="3">
    <source>
        <dbReference type="ARBA" id="ARBA00011738"/>
    </source>
</evidence>
<evidence type="ECO:0000256" key="6">
    <source>
        <dbReference type="ARBA" id="ARBA00023239"/>
    </source>
</evidence>
<dbReference type="GO" id="GO:0030170">
    <property type="term" value="F:pyridoxal phosphate binding"/>
    <property type="evidence" value="ECO:0007669"/>
    <property type="project" value="InterPro"/>
</dbReference>
<dbReference type="KEGG" id="asol:BEN76_01570"/>
<evidence type="ECO:0000256" key="9">
    <source>
        <dbReference type="ARBA" id="ARBA00049529"/>
    </source>
</evidence>
<dbReference type="GO" id="GO:0008153">
    <property type="term" value="P:4-aminobenzoate biosynthetic process"/>
    <property type="evidence" value="ECO:0007669"/>
    <property type="project" value="UniProtKB-UniRule"/>
</dbReference>
<evidence type="ECO:0000256" key="1">
    <source>
        <dbReference type="ARBA" id="ARBA00001933"/>
    </source>
</evidence>
<comment type="catalytic activity">
    <reaction evidence="9">
        <text>4-amino-4-deoxychorismate = 4-aminobenzoate + pyruvate + H(+)</text>
        <dbReference type="Rhea" id="RHEA:16201"/>
        <dbReference type="ChEBI" id="CHEBI:15361"/>
        <dbReference type="ChEBI" id="CHEBI:15378"/>
        <dbReference type="ChEBI" id="CHEBI:17836"/>
        <dbReference type="ChEBI" id="CHEBI:58406"/>
        <dbReference type="EC" id="4.1.3.38"/>
    </reaction>
</comment>
<evidence type="ECO:0000256" key="5">
    <source>
        <dbReference type="ARBA" id="ARBA00022909"/>
    </source>
</evidence>
<evidence type="ECO:0000256" key="8">
    <source>
        <dbReference type="ARBA" id="ARBA00035676"/>
    </source>
</evidence>
<dbReference type="InterPro" id="IPR001544">
    <property type="entry name" value="Aminotrans_IV"/>
</dbReference>
<evidence type="ECO:0000256" key="4">
    <source>
        <dbReference type="ARBA" id="ARBA00022898"/>
    </source>
</evidence>
<name>A0A1P8EF00_9GAMM</name>
<dbReference type="InterPro" id="IPR050571">
    <property type="entry name" value="Class-IV_PLP-Dep_Aminotrnsfr"/>
</dbReference>
<dbReference type="InterPro" id="IPR036038">
    <property type="entry name" value="Aminotransferase-like"/>
</dbReference>
<dbReference type="EMBL" id="CP016896">
    <property type="protein sequence ID" value="APV34776.1"/>
    <property type="molecule type" value="Genomic_DNA"/>
</dbReference>
<comment type="subunit">
    <text evidence="3">Homodimer.</text>
</comment>
<evidence type="ECO:0000256" key="7">
    <source>
        <dbReference type="ARBA" id="ARBA00035633"/>
    </source>
</evidence>
<gene>
    <name evidence="11" type="ORF">BEN76_01570</name>
</gene>
<dbReference type="RefSeq" id="WP_076032043.1">
    <property type="nucleotide sequence ID" value="NZ_CP016896.1"/>
</dbReference>
<protein>
    <recommendedName>
        <fullName evidence="8 10">Aminodeoxychorismate lyase</fullName>
        <ecNumber evidence="8 10">4.1.3.38</ecNumber>
    </recommendedName>
</protein>
<comment type="similarity">
    <text evidence="2">Belongs to the class-IV pyridoxal-phosphate-dependent aminotransferase family.</text>
</comment>
<evidence type="ECO:0000313" key="11">
    <source>
        <dbReference type="EMBL" id="APV34776.1"/>
    </source>
</evidence>
<keyword evidence="4" id="KW-0663">Pyridoxal phosphate</keyword>
<dbReference type="PANTHER" id="PTHR42743:SF2">
    <property type="entry name" value="AMINODEOXYCHORISMATE LYASE"/>
    <property type="match status" value="1"/>
</dbReference>
<dbReference type="InterPro" id="IPR043131">
    <property type="entry name" value="BCAT-like_N"/>
</dbReference>
<sequence length="270" mass="30614">MWCFKNAQPVAAVALQDRAFQYGDGCFSTARIVKGQIQLVNRHYERLNYACQQLGLNVDLKLIEQSLKQLTHQEIVLTGTLKLLISRGEGPRGYSVPDHNADLYVFFYPQAYSDTAPQYVEVGLLPRRIGLTMPDMVGIKTLNRLEQVLLKQQADQYGWAEALVADLNGNIVEGVSSNCFIYLNNAWITPELRYNGVRGLMRTEILDRAQQAGIDILERQIHLDELDQVQALFFCNTLHPMTIASRMHSRSLSTEACLTLFHTLKLNQID</sequence>
<dbReference type="EC" id="4.1.3.38" evidence="8 10"/>
<dbReference type="PANTHER" id="PTHR42743">
    <property type="entry name" value="AMINO-ACID AMINOTRANSFERASE"/>
    <property type="match status" value="1"/>
</dbReference>
<keyword evidence="5" id="KW-0289">Folate biosynthesis</keyword>
<dbReference type="eggNOG" id="COG0115">
    <property type="taxonomic scope" value="Bacteria"/>
</dbReference>
<dbReference type="NCBIfam" id="TIGR03461">
    <property type="entry name" value="pabC_Proteo"/>
    <property type="match status" value="1"/>
</dbReference>
<comment type="cofactor">
    <cofactor evidence="1">
        <name>pyridoxal 5'-phosphate</name>
        <dbReference type="ChEBI" id="CHEBI:597326"/>
    </cofactor>
</comment>
<accession>A0A1P8EF00</accession>
<dbReference type="SUPFAM" id="SSF56752">
    <property type="entry name" value="D-aminoacid aminotransferase-like PLP-dependent enzymes"/>
    <property type="match status" value="1"/>
</dbReference>
<dbReference type="Proteomes" id="UP000185674">
    <property type="component" value="Chromosome"/>
</dbReference>
<dbReference type="GO" id="GO:0046656">
    <property type="term" value="P:folic acid biosynthetic process"/>
    <property type="evidence" value="ECO:0007669"/>
    <property type="project" value="UniProtKB-KW"/>
</dbReference>
<comment type="pathway">
    <text evidence="7">Cofactor biosynthesis; tetrahydrofolate biosynthesis; 4-aminobenzoate from chorismate: step 2/2.</text>
</comment>